<keyword evidence="4" id="KW-1133">Transmembrane helix</keyword>
<dbReference type="InterPro" id="IPR002110">
    <property type="entry name" value="Ankyrin_rpt"/>
</dbReference>
<dbReference type="OMA" id="VDQQDTL"/>
<accession>A0A0P1AW03</accession>
<evidence type="ECO:0000313" key="6">
    <source>
        <dbReference type="Proteomes" id="UP000054928"/>
    </source>
</evidence>
<evidence type="ECO:0000256" key="4">
    <source>
        <dbReference type="SAM" id="Phobius"/>
    </source>
</evidence>
<dbReference type="OrthoDB" id="194358at2759"/>
<dbReference type="SMART" id="SM00248">
    <property type="entry name" value="ANK"/>
    <property type="match status" value="3"/>
</dbReference>
<dbReference type="Pfam" id="PF12796">
    <property type="entry name" value="Ank_2"/>
    <property type="match status" value="1"/>
</dbReference>
<feature type="transmembrane region" description="Helical" evidence="4">
    <location>
        <begin position="48"/>
        <end position="68"/>
    </location>
</feature>
<dbReference type="Gene3D" id="1.25.40.20">
    <property type="entry name" value="Ankyrin repeat-containing domain"/>
    <property type="match status" value="1"/>
</dbReference>
<dbReference type="Proteomes" id="UP000054928">
    <property type="component" value="Unassembled WGS sequence"/>
</dbReference>
<dbReference type="GeneID" id="36397070"/>
<feature type="repeat" description="ANK" evidence="3">
    <location>
        <begin position="212"/>
        <end position="244"/>
    </location>
</feature>
<organism evidence="5 6">
    <name type="scientific">Plasmopara halstedii</name>
    <name type="common">Downy mildew of sunflower</name>
    <dbReference type="NCBI Taxonomy" id="4781"/>
    <lineage>
        <taxon>Eukaryota</taxon>
        <taxon>Sar</taxon>
        <taxon>Stramenopiles</taxon>
        <taxon>Oomycota</taxon>
        <taxon>Peronosporomycetes</taxon>
        <taxon>Peronosporales</taxon>
        <taxon>Peronosporaceae</taxon>
        <taxon>Plasmopara</taxon>
    </lineage>
</organism>
<name>A0A0P1AW03_PLAHL</name>
<feature type="repeat" description="ANK" evidence="3">
    <location>
        <begin position="178"/>
        <end position="210"/>
    </location>
</feature>
<evidence type="ECO:0000256" key="3">
    <source>
        <dbReference type="PROSITE-ProRule" id="PRU00023"/>
    </source>
</evidence>
<reference evidence="6" key="1">
    <citation type="submission" date="2014-09" db="EMBL/GenBank/DDBJ databases">
        <authorList>
            <person name="Sharma Rahul"/>
            <person name="Thines Marco"/>
        </authorList>
    </citation>
    <scope>NUCLEOTIDE SEQUENCE [LARGE SCALE GENOMIC DNA]</scope>
</reference>
<dbReference type="STRING" id="4781.A0A0P1AW03"/>
<keyword evidence="4" id="KW-0472">Membrane</keyword>
<protein>
    <submittedName>
        <fullName evidence="5">FOG: Ankyrin repeat</fullName>
    </submittedName>
</protein>
<dbReference type="SUPFAM" id="SSF48403">
    <property type="entry name" value="Ankyrin repeat"/>
    <property type="match status" value="1"/>
</dbReference>
<sequence length="312" mass="34816">MIASIPITVNNLDDEQLENAVFHEKQNSPSDEISLVFSRLLCCLRNRCLCGFCVICPCMVFLLLFFSLPSTMAPSTKRVFLVLAVLPPVIYILLALFTVILAYYIQVSLDNFNARAAHEYLRVMSQRSKIAATTGCKQRTGNFSGRFALFLEVARLDDAKTVQLCLESGQNVNESDHLGRTALHWAAMSGSDEVLSLLVRSGVYIDQKDTLDGLSALHYAAFYGHIKCTRLLVVAGASLTIMDNRKLNPLQLTEMAILNLSTVQPTHQMIIKYLRRSMKDDVTPPLQHIAGLTVLQLVERQMHNLPQIDEAS</sequence>
<dbReference type="InterPro" id="IPR050776">
    <property type="entry name" value="Ank_Repeat/CDKN_Inhibitor"/>
</dbReference>
<keyword evidence="6" id="KW-1185">Reference proteome</keyword>
<evidence type="ECO:0000313" key="5">
    <source>
        <dbReference type="EMBL" id="CEG45737.1"/>
    </source>
</evidence>
<dbReference type="AlphaFoldDB" id="A0A0P1AW03"/>
<dbReference type="RefSeq" id="XP_024582106.1">
    <property type="nucleotide sequence ID" value="XM_024716515.1"/>
</dbReference>
<dbReference type="PROSITE" id="PS50088">
    <property type="entry name" value="ANK_REPEAT"/>
    <property type="match status" value="2"/>
</dbReference>
<keyword evidence="2 3" id="KW-0040">ANK repeat</keyword>
<dbReference type="PROSITE" id="PS50297">
    <property type="entry name" value="ANK_REP_REGION"/>
    <property type="match status" value="2"/>
</dbReference>
<evidence type="ECO:0000256" key="1">
    <source>
        <dbReference type="ARBA" id="ARBA00022737"/>
    </source>
</evidence>
<proteinExistence type="predicted"/>
<evidence type="ECO:0000256" key="2">
    <source>
        <dbReference type="ARBA" id="ARBA00023043"/>
    </source>
</evidence>
<dbReference type="InterPro" id="IPR036770">
    <property type="entry name" value="Ankyrin_rpt-contain_sf"/>
</dbReference>
<keyword evidence="4" id="KW-0812">Transmembrane</keyword>
<feature type="transmembrane region" description="Helical" evidence="4">
    <location>
        <begin position="80"/>
        <end position="105"/>
    </location>
</feature>
<keyword evidence="1" id="KW-0677">Repeat</keyword>
<dbReference type="EMBL" id="CCYD01001640">
    <property type="protein sequence ID" value="CEG45737.1"/>
    <property type="molecule type" value="Genomic_DNA"/>
</dbReference>
<dbReference type="PANTHER" id="PTHR24201">
    <property type="entry name" value="ANK_REP_REGION DOMAIN-CONTAINING PROTEIN"/>
    <property type="match status" value="1"/>
</dbReference>